<keyword evidence="3" id="KW-1185">Reference proteome</keyword>
<dbReference type="AlphaFoldDB" id="A0A6A6DUR2"/>
<protein>
    <recommendedName>
        <fullName evidence="4">AA1-like domain-containing protein</fullName>
    </recommendedName>
</protein>
<dbReference type="EMBL" id="ML994650">
    <property type="protein sequence ID" value="KAF2181908.1"/>
    <property type="molecule type" value="Genomic_DNA"/>
</dbReference>
<evidence type="ECO:0000256" key="1">
    <source>
        <dbReference type="SAM" id="SignalP"/>
    </source>
</evidence>
<evidence type="ECO:0000313" key="2">
    <source>
        <dbReference type="EMBL" id="KAF2181908.1"/>
    </source>
</evidence>
<feature type="signal peptide" evidence="1">
    <location>
        <begin position="1"/>
        <end position="19"/>
    </location>
</feature>
<keyword evidence="1" id="KW-0732">Signal</keyword>
<evidence type="ECO:0000313" key="3">
    <source>
        <dbReference type="Proteomes" id="UP000800200"/>
    </source>
</evidence>
<dbReference type="OrthoDB" id="3539798at2759"/>
<gene>
    <name evidence="2" type="ORF">K469DRAFT_691534</name>
</gene>
<feature type="chain" id="PRO_5025456717" description="AA1-like domain-containing protein" evidence="1">
    <location>
        <begin position="20"/>
        <end position="156"/>
    </location>
</feature>
<organism evidence="2 3">
    <name type="scientific">Zopfia rhizophila CBS 207.26</name>
    <dbReference type="NCBI Taxonomy" id="1314779"/>
    <lineage>
        <taxon>Eukaryota</taxon>
        <taxon>Fungi</taxon>
        <taxon>Dikarya</taxon>
        <taxon>Ascomycota</taxon>
        <taxon>Pezizomycotina</taxon>
        <taxon>Dothideomycetes</taxon>
        <taxon>Dothideomycetes incertae sedis</taxon>
        <taxon>Zopfiaceae</taxon>
        <taxon>Zopfia</taxon>
    </lineage>
</organism>
<proteinExistence type="predicted"/>
<reference evidence="2" key="1">
    <citation type="journal article" date="2020" name="Stud. Mycol.">
        <title>101 Dothideomycetes genomes: a test case for predicting lifestyles and emergence of pathogens.</title>
        <authorList>
            <person name="Haridas S."/>
            <person name="Albert R."/>
            <person name="Binder M."/>
            <person name="Bloem J."/>
            <person name="Labutti K."/>
            <person name="Salamov A."/>
            <person name="Andreopoulos B."/>
            <person name="Baker S."/>
            <person name="Barry K."/>
            <person name="Bills G."/>
            <person name="Bluhm B."/>
            <person name="Cannon C."/>
            <person name="Castanera R."/>
            <person name="Culley D."/>
            <person name="Daum C."/>
            <person name="Ezra D."/>
            <person name="Gonzalez J."/>
            <person name="Henrissat B."/>
            <person name="Kuo A."/>
            <person name="Liang C."/>
            <person name="Lipzen A."/>
            <person name="Lutzoni F."/>
            <person name="Magnuson J."/>
            <person name="Mondo S."/>
            <person name="Nolan M."/>
            <person name="Ohm R."/>
            <person name="Pangilinan J."/>
            <person name="Park H.-J."/>
            <person name="Ramirez L."/>
            <person name="Alfaro M."/>
            <person name="Sun H."/>
            <person name="Tritt A."/>
            <person name="Yoshinaga Y."/>
            <person name="Zwiers L.-H."/>
            <person name="Turgeon B."/>
            <person name="Goodwin S."/>
            <person name="Spatafora J."/>
            <person name="Crous P."/>
            <person name="Grigoriev I."/>
        </authorList>
    </citation>
    <scope>NUCLEOTIDE SEQUENCE</scope>
    <source>
        <strain evidence="2">CBS 207.26</strain>
    </source>
</reference>
<name>A0A6A6DUR2_9PEZI</name>
<evidence type="ECO:0008006" key="4">
    <source>
        <dbReference type="Google" id="ProtNLM"/>
    </source>
</evidence>
<accession>A0A6A6DUR2</accession>
<dbReference type="Proteomes" id="UP000800200">
    <property type="component" value="Unassembled WGS sequence"/>
</dbReference>
<sequence>MRFIFSSLLVFPFLAFAQSDYPACSPNSKKPTWSLKNISYHAQEYWTTPAHAVPNAQISFSIQQCPTFYRSIAFFKFTNVGGKLELNQTYTCWEDLGPTLVTYFAYGFNNTIFDCNTNITTKPDWTPESGGYYKTVLTDCAPTSLEVVASEISAIA</sequence>